<dbReference type="AlphaFoldDB" id="A0A0L0MH94"/>
<accession>A0A0L0MH94</accession>
<keyword evidence="3" id="KW-1185">Reference proteome</keyword>
<gene>
    <name evidence="2" type="ORF">BVER_06063</name>
</gene>
<dbReference type="PATRIC" id="fig|242163.4.peg.1669"/>
<dbReference type="PANTHER" id="PTHR35561:SF1">
    <property type="entry name" value="RNA 2',3'-CYCLIC PHOSPHODIESTERASE"/>
    <property type="match status" value="1"/>
</dbReference>
<dbReference type="NCBIfam" id="TIGR02258">
    <property type="entry name" value="2_5_ligase"/>
    <property type="match status" value="1"/>
</dbReference>
<keyword evidence="2" id="KW-0436">Ligase</keyword>
<dbReference type="GO" id="GO:0016874">
    <property type="term" value="F:ligase activity"/>
    <property type="evidence" value="ECO:0007669"/>
    <property type="project" value="UniProtKB-KW"/>
</dbReference>
<dbReference type="PANTHER" id="PTHR35561">
    <property type="entry name" value="RNA 2',3'-CYCLIC PHOSPHODIESTERASE"/>
    <property type="match status" value="1"/>
</dbReference>
<evidence type="ECO:0000256" key="1">
    <source>
        <dbReference type="ARBA" id="ARBA00022801"/>
    </source>
</evidence>
<dbReference type="GO" id="GO:0008664">
    <property type="term" value="F:RNA 2',3'-cyclic 3'-phosphodiesterase activity"/>
    <property type="evidence" value="ECO:0007669"/>
    <property type="project" value="InterPro"/>
</dbReference>
<evidence type="ECO:0000313" key="2">
    <source>
        <dbReference type="EMBL" id="KND61666.1"/>
    </source>
</evidence>
<dbReference type="InterPro" id="IPR004175">
    <property type="entry name" value="RNA_CPDase"/>
</dbReference>
<protein>
    <submittedName>
        <fullName evidence="2">Putative ligase protein</fullName>
    </submittedName>
</protein>
<reference evidence="3" key="1">
    <citation type="submission" date="2015-06" db="EMBL/GenBank/DDBJ databases">
        <title>Comparative genomics of Burkholderia leaf nodule symbionts.</title>
        <authorList>
            <person name="Carlier A."/>
            <person name="Eberl L."/>
            <person name="Pinto-Carbo M."/>
        </authorList>
    </citation>
    <scope>NUCLEOTIDE SEQUENCE [LARGE SCALE GENOMIC DNA]</scope>
    <source>
        <strain evidence="3">UZHbot4</strain>
    </source>
</reference>
<comment type="caution">
    <text evidence="2">The sequence shown here is derived from an EMBL/GenBank/DDBJ whole genome shotgun (WGS) entry which is preliminary data.</text>
</comment>
<dbReference type="GO" id="GO:0004113">
    <property type="term" value="F:2',3'-cyclic-nucleotide 3'-phosphodiesterase activity"/>
    <property type="evidence" value="ECO:0007669"/>
    <property type="project" value="InterPro"/>
</dbReference>
<dbReference type="Pfam" id="PF13563">
    <property type="entry name" value="2_5_RNA_ligase2"/>
    <property type="match status" value="1"/>
</dbReference>
<dbReference type="InterPro" id="IPR009097">
    <property type="entry name" value="Cyclic_Pdiesterase"/>
</dbReference>
<organism evidence="2 3">
    <name type="scientific">Candidatus Burkholderia verschuerenii</name>
    <dbReference type="NCBI Taxonomy" id="242163"/>
    <lineage>
        <taxon>Bacteria</taxon>
        <taxon>Pseudomonadati</taxon>
        <taxon>Pseudomonadota</taxon>
        <taxon>Betaproteobacteria</taxon>
        <taxon>Burkholderiales</taxon>
        <taxon>Burkholderiaceae</taxon>
        <taxon>Burkholderia</taxon>
    </lineage>
</organism>
<sequence length="203" mass="22672">MQRTPSVNLRDDMCITTAPHSDILRPNTSLFFALYPDEATALRLTDLAARLRVEHALKARAIPSDRLHVTLHHLGAFDGRPADIVEHARRVASTIRLPAVDITLDHIESFSGGRGKHPLVLAGNASESLVELEQTLGKALDAARIDSKRHPHFTPHVTLLYDERRIARQTVQPVTWTATEFALVRSFLGQSRYEIVVRWPLGA</sequence>
<dbReference type="Gene3D" id="3.90.1140.10">
    <property type="entry name" value="Cyclic phosphodiesterase"/>
    <property type="match status" value="1"/>
</dbReference>
<keyword evidence="1" id="KW-0378">Hydrolase</keyword>
<dbReference type="SUPFAM" id="SSF55144">
    <property type="entry name" value="LigT-like"/>
    <property type="match status" value="1"/>
</dbReference>
<evidence type="ECO:0000313" key="3">
    <source>
        <dbReference type="Proteomes" id="UP000036959"/>
    </source>
</evidence>
<dbReference type="Proteomes" id="UP000036959">
    <property type="component" value="Unassembled WGS sequence"/>
</dbReference>
<dbReference type="EMBL" id="LFJJ01000015">
    <property type="protein sequence ID" value="KND61666.1"/>
    <property type="molecule type" value="Genomic_DNA"/>
</dbReference>
<name>A0A0L0MH94_9BURK</name>
<proteinExistence type="predicted"/>